<evidence type="ECO:0000313" key="3">
    <source>
        <dbReference type="Proteomes" id="UP000241818"/>
    </source>
</evidence>
<sequence>MSSADSLPWRKPETLSQASDMLRMTVCLKPVIWCLRLYDDHVACKLRRPPEMRELAGRACEEPAMDPLPKRRKRALTDPLPALEPSQGMAYSIRRSRQRTDCQKMSSFLTKLPFEIREMIYEQVLAGGDGSVVHILRKQGRLGHWRCRMQDGLELCDSKGRRCVEGWLSYKTKVWHLDRSGRLDLITDDGLVPLLRTCRLIYSEAVRVLYAKNIFHFYDPGDIRHFSRAILPQRLNAIQSIIMDWERTFSIFNPYNTIPKQANEEWKAWRETWAIVARMEGLKEMRVFLKSHKFIVSKIRRIKMCQPMMEVKGLRIFEVVVPWDDDGDWDFASNAPFKILRGPDRSVL</sequence>
<accession>A0A2T3AUL0</accession>
<feature type="domain" description="DUF7730" evidence="1">
    <location>
        <begin position="103"/>
        <end position="332"/>
    </location>
</feature>
<dbReference type="RefSeq" id="XP_024718320.1">
    <property type="nucleotide sequence ID" value="XM_024868312.1"/>
</dbReference>
<proteinExistence type="predicted"/>
<name>A0A2T3AUL0_AMORE</name>
<dbReference type="InParanoid" id="A0A2T3AUL0"/>
<dbReference type="PANTHER" id="PTHR38790">
    <property type="entry name" value="2EXR DOMAIN-CONTAINING PROTEIN-RELATED"/>
    <property type="match status" value="1"/>
</dbReference>
<organism evidence="2 3">
    <name type="scientific">Amorphotheca resinae ATCC 22711</name>
    <dbReference type="NCBI Taxonomy" id="857342"/>
    <lineage>
        <taxon>Eukaryota</taxon>
        <taxon>Fungi</taxon>
        <taxon>Dikarya</taxon>
        <taxon>Ascomycota</taxon>
        <taxon>Pezizomycotina</taxon>
        <taxon>Leotiomycetes</taxon>
        <taxon>Helotiales</taxon>
        <taxon>Amorphothecaceae</taxon>
        <taxon>Amorphotheca</taxon>
    </lineage>
</organism>
<reference evidence="2 3" key="1">
    <citation type="journal article" date="2018" name="New Phytol.">
        <title>Comparative genomics and transcriptomics depict ericoid mycorrhizal fungi as versatile saprotrophs and plant mutualists.</title>
        <authorList>
            <person name="Martino E."/>
            <person name="Morin E."/>
            <person name="Grelet G.A."/>
            <person name="Kuo A."/>
            <person name="Kohler A."/>
            <person name="Daghino S."/>
            <person name="Barry K.W."/>
            <person name="Cichocki N."/>
            <person name="Clum A."/>
            <person name="Dockter R.B."/>
            <person name="Hainaut M."/>
            <person name="Kuo R.C."/>
            <person name="LaButti K."/>
            <person name="Lindahl B.D."/>
            <person name="Lindquist E.A."/>
            <person name="Lipzen A."/>
            <person name="Khouja H.R."/>
            <person name="Magnuson J."/>
            <person name="Murat C."/>
            <person name="Ohm R.A."/>
            <person name="Singer S.W."/>
            <person name="Spatafora J.W."/>
            <person name="Wang M."/>
            <person name="Veneault-Fourrey C."/>
            <person name="Henrissat B."/>
            <person name="Grigoriev I.V."/>
            <person name="Martin F.M."/>
            <person name="Perotto S."/>
        </authorList>
    </citation>
    <scope>NUCLEOTIDE SEQUENCE [LARGE SCALE GENOMIC DNA]</scope>
    <source>
        <strain evidence="2 3">ATCC 22711</strain>
    </source>
</reference>
<keyword evidence="3" id="KW-1185">Reference proteome</keyword>
<dbReference type="EMBL" id="KZ679015">
    <property type="protein sequence ID" value="PSS12322.1"/>
    <property type="molecule type" value="Genomic_DNA"/>
</dbReference>
<evidence type="ECO:0000259" key="1">
    <source>
        <dbReference type="Pfam" id="PF24864"/>
    </source>
</evidence>
<dbReference type="Pfam" id="PF24864">
    <property type="entry name" value="DUF7730"/>
    <property type="match status" value="1"/>
</dbReference>
<dbReference type="OrthoDB" id="3452196at2759"/>
<dbReference type="AlphaFoldDB" id="A0A2T3AUL0"/>
<gene>
    <name evidence="2" type="ORF">M430DRAFT_52641</name>
</gene>
<dbReference type="STRING" id="857342.A0A2T3AUL0"/>
<dbReference type="Proteomes" id="UP000241818">
    <property type="component" value="Unassembled WGS sequence"/>
</dbReference>
<dbReference type="GeneID" id="36576393"/>
<protein>
    <recommendedName>
        <fullName evidence="1">DUF7730 domain-containing protein</fullName>
    </recommendedName>
</protein>
<evidence type="ECO:0000313" key="2">
    <source>
        <dbReference type="EMBL" id="PSS12322.1"/>
    </source>
</evidence>
<dbReference type="InterPro" id="IPR056632">
    <property type="entry name" value="DUF7730"/>
</dbReference>